<reference evidence="2" key="1">
    <citation type="submission" date="2020-10" db="EMBL/GenBank/DDBJ databases">
        <title>Taxonomic study of unclassified bacteria belonging to the class Ktedonobacteria.</title>
        <authorList>
            <person name="Yabe S."/>
            <person name="Wang C.M."/>
            <person name="Zheng Y."/>
            <person name="Sakai Y."/>
            <person name="Cavaletti L."/>
            <person name="Monciardini P."/>
            <person name="Donadio S."/>
        </authorList>
    </citation>
    <scope>NUCLEOTIDE SEQUENCE</scope>
    <source>
        <strain evidence="2">ID150040</strain>
    </source>
</reference>
<dbReference type="GO" id="GO:0006310">
    <property type="term" value="P:DNA recombination"/>
    <property type="evidence" value="ECO:0007669"/>
    <property type="project" value="UniProtKB-KW"/>
</dbReference>
<dbReference type="InterPro" id="IPR011010">
    <property type="entry name" value="DNA_brk_join_enz"/>
</dbReference>
<sequence>MHWWVLSTRLERYEIKPVITLLLHTGIHAQKLYALIRQQIHLDKRTGMLRLTWNCKNVREALLNTTNRSALNVYLEVLPPKSQYLFPSGKMRCGYTVWALWHLGMKYARQALFADLRSSWPTPSHGRGGFSALAHPNYEACSLDTTMLYIHWIK</sequence>
<name>A0A8J3N7M9_9CHLR</name>
<protein>
    <submittedName>
        <fullName evidence="2">Uncharacterized protein</fullName>
    </submittedName>
</protein>
<evidence type="ECO:0000313" key="2">
    <source>
        <dbReference type="EMBL" id="GHO98783.1"/>
    </source>
</evidence>
<dbReference type="RefSeq" id="WP_220209474.1">
    <property type="nucleotide sequence ID" value="NZ_BNJK01000002.1"/>
</dbReference>
<proteinExistence type="predicted"/>
<evidence type="ECO:0000256" key="1">
    <source>
        <dbReference type="ARBA" id="ARBA00023172"/>
    </source>
</evidence>
<organism evidence="2 3">
    <name type="scientific">Reticulibacter mediterranei</name>
    <dbReference type="NCBI Taxonomy" id="2778369"/>
    <lineage>
        <taxon>Bacteria</taxon>
        <taxon>Bacillati</taxon>
        <taxon>Chloroflexota</taxon>
        <taxon>Ktedonobacteria</taxon>
        <taxon>Ktedonobacterales</taxon>
        <taxon>Reticulibacteraceae</taxon>
        <taxon>Reticulibacter</taxon>
    </lineage>
</organism>
<dbReference type="EMBL" id="BNJK01000002">
    <property type="protein sequence ID" value="GHO98783.1"/>
    <property type="molecule type" value="Genomic_DNA"/>
</dbReference>
<dbReference type="Proteomes" id="UP000597444">
    <property type="component" value="Unassembled WGS sequence"/>
</dbReference>
<dbReference type="InterPro" id="IPR013762">
    <property type="entry name" value="Integrase-like_cat_sf"/>
</dbReference>
<dbReference type="SUPFAM" id="SSF56349">
    <property type="entry name" value="DNA breaking-rejoining enzymes"/>
    <property type="match status" value="1"/>
</dbReference>
<comment type="caution">
    <text evidence="2">The sequence shown here is derived from an EMBL/GenBank/DDBJ whole genome shotgun (WGS) entry which is preliminary data.</text>
</comment>
<keyword evidence="1" id="KW-0233">DNA recombination</keyword>
<dbReference type="Gene3D" id="1.10.443.10">
    <property type="entry name" value="Intergrase catalytic core"/>
    <property type="match status" value="1"/>
</dbReference>
<dbReference type="GO" id="GO:0015074">
    <property type="term" value="P:DNA integration"/>
    <property type="evidence" value="ECO:0007669"/>
    <property type="project" value="InterPro"/>
</dbReference>
<keyword evidence="3" id="KW-1185">Reference proteome</keyword>
<dbReference type="AlphaFoldDB" id="A0A8J3N7M9"/>
<evidence type="ECO:0000313" key="3">
    <source>
        <dbReference type="Proteomes" id="UP000597444"/>
    </source>
</evidence>
<accession>A0A8J3N7M9</accession>
<dbReference type="GO" id="GO:0003677">
    <property type="term" value="F:DNA binding"/>
    <property type="evidence" value="ECO:0007669"/>
    <property type="project" value="InterPro"/>
</dbReference>
<gene>
    <name evidence="2" type="ORF">KSF_088310</name>
</gene>